<reference evidence="2 3" key="1">
    <citation type="submission" date="2017-06" db="EMBL/GenBank/DDBJ databases">
        <title>Genome sequencing of cyanobaciteial culture collection at National Institute for Environmental Studies (NIES).</title>
        <authorList>
            <person name="Hirose Y."/>
            <person name="Shimura Y."/>
            <person name="Fujisawa T."/>
            <person name="Nakamura Y."/>
            <person name="Kawachi M."/>
        </authorList>
    </citation>
    <scope>NUCLEOTIDE SEQUENCE [LARGE SCALE GENOMIC DNA]</scope>
    <source>
        <strain evidence="2 3">NIES-4072</strain>
    </source>
</reference>
<dbReference type="EMBL" id="BDUD01000001">
    <property type="protein sequence ID" value="GBG22198.1"/>
    <property type="molecule type" value="Genomic_DNA"/>
</dbReference>
<evidence type="ECO:0000313" key="3">
    <source>
        <dbReference type="Proteomes" id="UP000245124"/>
    </source>
</evidence>
<keyword evidence="1" id="KW-1133">Transmembrane helix</keyword>
<accession>A0A2R5FXL3</accession>
<dbReference type="AlphaFoldDB" id="A0A2R5FXL3"/>
<feature type="transmembrane region" description="Helical" evidence="1">
    <location>
        <begin position="32"/>
        <end position="49"/>
    </location>
</feature>
<sequence>MELMTNTITLTLVIYGIDDEHYHYPNVNDENAAWVIYISYLIESSYLLYKLFFT</sequence>
<evidence type="ECO:0000313" key="2">
    <source>
        <dbReference type="EMBL" id="GBG22198.1"/>
    </source>
</evidence>
<comment type="caution">
    <text evidence="2">The sequence shown here is derived from an EMBL/GenBank/DDBJ whole genome shotgun (WGS) entry which is preliminary data.</text>
</comment>
<name>A0A2R5FXL3_NOSCO</name>
<organism evidence="2 3">
    <name type="scientific">Nostoc commune NIES-4072</name>
    <dbReference type="NCBI Taxonomy" id="2005467"/>
    <lineage>
        <taxon>Bacteria</taxon>
        <taxon>Bacillati</taxon>
        <taxon>Cyanobacteriota</taxon>
        <taxon>Cyanophyceae</taxon>
        <taxon>Nostocales</taxon>
        <taxon>Nostocaceae</taxon>
        <taxon>Nostoc</taxon>
    </lineage>
</organism>
<dbReference type="Proteomes" id="UP000245124">
    <property type="component" value="Unassembled WGS sequence"/>
</dbReference>
<keyword evidence="1" id="KW-0472">Membrane</keyword>
<proteinExistence type="predicted"/>
<keyword evidence="1" id="KW-0812">Transmembrane</keyword>
<evidence type="ECO:0000256" key="1">
    <source>
        <dbReference type="SAM" id="Phobius"/>
    </source>
</evidence>
<keyword evidence="3" id="KW-1185">Reference proteome</keyword>
<gene>
    <name evidence="2" type="ORF">NIES4072_59060</name>
</gene>
<protein>
    <submittedName>
        <fullName evidence="2">Uncharacterized protein</fullName>
    </submittedName>
</protein>